<accession>A0A8J5XDQ7</accession>
<dbReference type="OrthoDB" id="3973241at2759"/>
<sequence length="237" mass="25738">MNRLFGTAKPKAPRPTLDGATKSLGDRGSELDGRIRQLDQELGRYAEQMRKMKPGPAKASIQQRALRVLKQKKMYEGQRDKMASTQFNMEQVKFAQDSMVDTVATVSAMKDANVALKKQFKSIDVNQVEDLQDDMADLLEQSDEIQSALGRSYNLEGVDESALEDELRALEEDPSLFQSYEESGALGAQEEAGAVADYLTLPSAETAKADALPAVPEGQAAQQPAAAQTQAAPTAAQ</sequence>
<feature type="compositionally biased region" description="Low complexity" evidence="3">
    <location>
        <begin position="219"/>
        <end position="237"/>
    </location>
</feature>
<keyword evidence="5" id="KW-1185">Reference proteome</keyword>
<dbReference type="Gene3D" id="6.10.250.1710">
    <property type="match status" value="1"/>
</dbReference>
<dbReference type="PANTHER" id="PTHR22761">
    <property type="entry name" value="CHARGED MULTIVESICULAR BODY PROTEIN"/>
    <property type="match status" value="1"/>
</dbReference>
<keyword evidence="2" id="KW-0175">Coiled coil</keyword>
<dbReference type="OMA" id="GVKQMQK"/>
<evidence type="ECO:0000313" key="5">
    <source>
        <dbReference type="Proteomes" id="UP000751190"/>
    </source>
</evidence>
<evidence type="ECO:0000256" key="2">
    <source>
        <dbReference type="ARBA" id="ARBA00023054"/>
    </source>
</evidence>
<dbReference type="GO" id="GO:0032511">
    <property type="term" value="P:late endosome to vacuole transport via multivesicular body sorting pathway"/>
    <property type="evidence" value="ECO:0007669"/>
    <property type="project" value="TreeGrafter"/>
</dbReference>
<dbReference type="PANTHER" id="PTHR22761:SF12">
    <property type="entry name" value="CHARGED MULTIVESICULAR BODY PROTEIN 5"/>
    <property type="match status" value="1"/>
</dbReference>
<gene>
    <name evidence="4" type="ORF">KFE25_010394</name>
</gene>
<evidence type="ECO:0008006" key="6">
    <source>
        <dbReference type="Google" id="ProtNLM"/>
    </source>
</evidence>
<feature type="region of interest" description="Disordered" evidence="3">
    <location>
        <begin position="209"/>
        <end position="237"/>
    </location>
</feature>
<proteinExistence type="inferred from homology"/>
<evidence type="ECO:0000313" key="4">
    <source>
        <dbReference type="EMBL" id="KAG8462569.1"/>
    </source>
</evidence>
<dbReference type="AlphaFoldDB" id="A0A8J5XDQ7"/>
<dbReference type="GO" id="GO:0006900">
    <property type="term" value="P:vesicle budding from membrane"/>
    <property type="evidence" value="ECO:0007669"/>
    <property type="project" value="TreeGrafter"/>
</dbReference>
<evidence type="ECO:0000256" key="1">
    <source>
        <dbReference type="ARBA" id="ARBA00006190"/>
    </source>
</evidence>
<organism evidence="4 5">
    <name type="scientific">Diacronema lutheri</name>
    <name type="common">Unicellular marine alga</name>
    <name type="synonym">Monochrysis lutheri</name>
    <dbReference type="NCBI Taxonomy" id="2081491"/>
    <lineage>
        <taxon>Eukaryota</taxon>
        <taxon>Haptista</taxon>
        <taxon>Haptophyta</taxon>
        <taxon>Pavlovophyceae</taxon>
        <taxon>Pavlovales</taxon>
        <taxon>Pavlovaceae</taxon>
        <taxon>Diacronema</taxon>
    </lineage>
</organism>
<dbReference type="InterPro" id="IPR005024">
    <property type="entry name" value="Snf7_fam"/>
</dbReference>
<dbReference type="Proteomes" id="UP000751190">
    <property type="component" value="Unassembled WGS sequence"/>
</dbReference>
<evidence type="ECO:0000256" key="3">
    <source>
        <dbReference type="SAM" id="MobiDB-lite"/>
    </source>
</evidence>
<protein>
    <recommendedName>
        <fullName evidence="6">Charged multivesicular body protein 5</fullName>
    </recommendedName>
</protein>
<dbReference type="GO" id="GO:0005771">
    <property type="term" value="C:multivesicular body"/>
    <property type="evidence" value="ECO:0007669"/>
    <property type="project" value="TreeGrafter"/>
</dbReference>
<name>A0A8J5XDQ7_DIALT</name>
<dbReference type="Pfam" id="PF03357">
    <property type="entry name" value="Snf7"/>
    <property type="match status" value="1"/>
</dbReference>
<comment type="caution">
    <text evidence="4">The sequence shown here is derived from an EMBL/GenBank/DDBJ whole genome shotgun (WGS) entry which is preliminary data.</text>
</comment>
<reference evidence="4" key="1">
    <citation type="submission" date="2021-05" db="EMBL/GenBank/DDBJ databases">
        <title>The genome of the haptophyte Pavlova lutheri (Diacronema luteri, Pavlovales) - a model for lipid biosynthesis in eukaryotic algae.</title>
        <authorList>
            <person name="Hulatt C.J."/>
            <person name="Posewitz M.C."/>
        </authorList>
    </citation>
    <scope>NUCLEOTIDE SEQUENCE</scope>
    <source>
        <strain evidence="4">NIVA-4/92</strain>
    </source>
</reference>
<comment type="similarity">
    <text evidence="1">Belongs to the SNF7 family.</text>
</comment>
<feature type="region of interest" description="Disordered" evidence="3">
    <location>
        <begin position="1"/>
        <end position="32"/>
    </location>
</feature>
<dbReference type="EMBL" id="JAGTXO010000020">
    <property type="protein sequence ID" value="KAG8462569.1"/>
    <property type="molecule type" value="Genomic_DNA"/>
</dbReference>